<reference evidence="3" key="2">
    <citation type="journal article" date="2023" name="Commun. Biol.">
        <title>Intrasexual cuticular hydrocarbon dimorphism in a wasp sheds light on hydrocarbon biosynthesis genes in Hymenoptera.</title>
        <authorList>
            <person name="Moris V.C."/>
            <person name="Podsiadlowski L."/>
            <person name="Martin S."/>
            <person name="Oeyen J.P."/>
            <person name="Donath A."/>
            <person name="Petersen M."/>
            <person name="Wilbrandt J."/>
            <person name="Misof B."/>
            <person name="Liedtke D."/>
            <person name="Thamm M."/>
            <person name="Scheiner R."/>
            <person name="Schmitt T."/>
            <person name="Niehuis O."/>
        </authorList>
    </citation>
    <scope>NUCLEOTIDE SEQUENCE</scope>
    <source>
        <strain evidence="3">GBR_01_08_01A</strain>
    </source>
</reference>
<keyword evidence="2" id="KW-1133">Transmembrane helix</keyword>
<keyword evidence="2" id="KW-0812">Transmembrane</keyword>
<accession>A0AAD9RUT3</accession>
<evidence type="ECO:0000313" key="4">
    <source>
        <dbReference type="Proteomes" id="UP001258017"/>
    </source>
</evidence>
<keyword evidence="4" id="KW-1185">Reference proteome</keyword>
<proteinExistence type="predicted"/>
<feature type="transmembrane region" description="Helical" evidence="2">
    <location>
        <begin position="34"/>
        <end position="53"/>
    </location>
</feature>
<reference evidence="3" key="1">
    <citation type="submission" date="2021-08" db="EMBL/GenBank/DDBJ databases">
        <authorList>
            <person name="Misof B."/>
            <person name="Oliver O."/>
            <person name="Podsiadlowski L."/>
            <person name="Donath A."/>
            <person name="Peters R."/>
            <person name="Mayer C."/>
            <person name="Rust J."/>
            <person name="Gunkel S."/>
            <person name="Lesny P."/>
            <person name="Martin S."/>
            <person name="Oeyen J.P."/>
            <person name="Petersen M."/>
            <person name="Panagiotis P."/>
            <person name="Wilbrandt J."/>
            <person name="Tanja T."/>
        </authorList>
    </citation>
    <scope>NUCLEOTIDE SEQUENCE</scope>
    <source>
        <strain evidence="3">GBR_01_08_01A</strain>
        <tissue evidence="3">Thorax + abdomen</tissue>
    </source>
</reference>
<feature type="compositionally biased region" description="Basic and acidic residues" evidence="1">
    <location>
        <begin position="271"/>
        <end position="289"/>
    </location>
</feature>
<sequence>MPRFLGGKHQFIFSPLCENYSSTPSQTNQPLKMVSIRFALAIIFVVAILGLTVEAGYRKPPFNGSIFGKRSNTESDAEVANRALSAMCEIASEACNACAVSKEKAASSWKHSQREKNIAGFFVDPATMFSLQSRDWSRKAFFDALLATIVILVVFQNTVKADDVPAFFLKIAKNIPRVGRSEKFEDMFLKSAKSIPRMGRREDNEEHSWPSYGDSEHFPGPSKRRMDYPSVNPPASWTWQHFPLAIEGPRELWQTLAGYSKDPLEDMDNEIWQRKKRTEEESIDSKTNH</sequence>
<feature type="region of interest" description="Disordered" evidence="1">
    <location>
        <begin position="267"/>
        <end position="289"/>
    </location>
</feature>
<evidence type="ECO:0000313" key="3">
    <source>
        <dbReference type="EMBL" id="KAK2585621.1"/>
    </source>
</evidence>
<evidence type="ECO:0000256" key="2">
    <source>
        <dbReference type="SAM" id="Phobius"/>
    </source>
</evidence>
<gene>
    <name evidence="3" type="ORF">KPH14_010246</name>
</gene>
<dbReference type="AlphaFoldDB" id="A0AAD9RUT3"/>
<organism evidence="3 4">
    <name type="scientific">Odynerus spinipes</name>
    <dbReference type="NCBI Taxonomy" id="1348599"/>
    <lineage>
        <taxon>Eukaryota</taxon>
        <taxon>Metazoa</taxon>
        <taxon>Ecdysozoa</taxon>
        <taxon>Arthropoda</taxon>
        <taxon>Hexapoda</taxon>
        <taxon>Insecta</taxon>
        <taxon>Pterygota</taxon>
        <taxon>Neoptera</taxon>
        <taxon>Endopterygota</taxon>
        <taxon>Hymenoptera</taxon>
        <taxon>Apocrita</taxon>
        <taxon>Aculeata</taxon>
        <taxon>Vespoidea</taxon>
        <taxon>Vespidae</taxon>
        <taxon>Eumeninae</taxon>
        <taxon>Odynerus</taxon>
    </lineage>
</organism>
<feature type="region of interest" description="Disordered" evidence="1">
    <location>
        <begin position="199"/>
        <end position="224"/>
    </location>
</feature>
<name>A0AAD9RUT3_9HYME</name>
<dbReference type="Proteomes" id="UP001258017">
    <property type="component" value="Unassembled WGS sequence"/>
</dbReference>
<protein>
    <submittedName>
        <fullName evidence="3">Uncharacterized protein</fullName>
    </submittedName>
</protein>
<evidence type="ECO:0000256" key="1">
    <source>
        <dbReference type="SAM" id="MobiDB-lite"/>
    </source>
</evidence>
<feature type="compositionally biased region" description="Basic and acidic residues" evidence="1">
    <location>
        <begin position="199"/>
        <end position="208"/>
    </location>
</feature>
<keyword evidence="2" id="KW-0472">Membrane</keyword>
<comment type="caution">
    <text evidence="3">The sequence shown here is derived from an EMBL/GenBank/DDBJ whole genome shotgun (WGS) entry which is preliminary data.</text>
</comment>
<dbReference type="EMBL" id="JAIFRP010000021">
    <property type="protein sequence ID" value="KAK2585621.1"/>
    <property type="molecule type" value="Genomic_DNA"/>
</dbReference>